<keyword evidence="1" id="KW-0472">Membrane</keyword>
<feature type="transmembrane region" description="Helical" evidence="1">
    <location>
        <begin position="82"/>
        <end position="112"/>
    </location>
</feature>
<dbReference type="Pfam" id="PF03594">
    <property type="entry name" value="BenE"/>
    <property type="match status" value="1"/>
</dbReference>
<dbReference type="PANTHER" id="PTHR30199:SF0">
    <property type="entry name" value="INNER MEMBRANE PROTEIN YDCO"/>
    <property type="match status" value="1"/>
</dbReference>
<accession>A0A1W9I4P9</accession>
<feature type="transmembrane region" description="Helical" evidence="1">
    <location>
        <begin position="324"/>
        <end position="346"/>
    </location>
</feature>
<evidence type="ECO:0000313" key="3">
    <source>
        <dbReference type="Proteomes" id="UP000192872"/>
    </source>
</evidence>
<organism evidence="2 3">
    <name type="scientific">Candidatus Raskinella chloraquaticus</name>
    <dbReference type="NCBI Taxonomy" id="1951219"/>
    <lineage>
        <taxon>Bacteria</taxon>
        <taxon>Pseudomonadati</taxon>
        <taxon>Pseudomonadota</taxon>
        <taxon>Alphaproteobacteria</taxon>
        <taxon>Hyphomicrobiales</taxon>
        <taxon>Phreatobacteraceae</taxon>
        <taxon>Candidatus Raskinella</taxon>
    </lineage>
</organism>
<comment type="caution">
    <text evidence="2">The sequence shown here is derived from an EMBL/GenBank/DDBJ whole genome shotgun (WGS) entry which is preliminary data.</text>
</comment>
<name>A0A1W9I4P9_9HYPH</name>
<dbReference type="RefSeq" id="WP_376802781.1">
    <property type="nucleotide sequence ID" value="NZ_DBNB01000035.1"/>
</dbReference>
<evidence type="ECO:0000256" key="1">
    <source>
        <dbReference type="SAM" id="Phobius"/>
    </source>
</evidence>
<proteinExistence type="predicted"/>
<feature type="transmembrane region" description="Helical" evidence="1">
    <location>
        <begin position="294"/>
        <end position="317"/>
    </location>
</feature>
<dbReference type="NCBIfam" id="TIGR00843">
    <property type="entry name" value="benE"/>
    <property type="match status" value="1"/>
</dbReference>
<dbReference type="EMBL" id="LWDL01000002">
    <property type="protein sequence ID" value="OQW54560.1"/>
    <property type="molecule type" value="Genomic_DNA"/>
</dbReference>
<dbReference type="GO" id="GO:0005886">
    <property type="term" value="C:plasma membrane"/>
    <property type="evidence" value="ECO:0007669"/>
    <property type="project" value="TreeGrafter"/>
</dbReference>
<sequence length="395" mass="39556">MSRLATVFADITPRAVSAGLMVALVGYASSVAIVIQGLRAVGASGADIASALLLLGLAKGAVAIGLSLVTRMPVSIAWTTPGLALLISVGGTAGGFADAVGAFILAGLMIAFAGLWPRLGALVVAIPKPIASAMLAGVLLKLCLAPFIALKALPVTAGAVILVWLILMRFARSAAVPVAALVALVSTIALAPPGTYDGVLQWPQVTLTTPTFSLEATVSLALPLFFVTMASQNITGLAVLATFGYHLKTSLAFVSTGLASVVIAPFGAPTVNLAAVTAALAAGPDAGPDPQKRYVAAVFSGIGYIMLALIAGLAAATVTRAPPLLIEAVAGLALIGAFSNAALAALNDETVRLSAAITFLTTASGLSIAGIGSAFLGLVFGLLVMGIERWPRQNI</sequence>
<dbReference type="STRING" id="1827387.A4S15_14315"/>
<dbReference type="GO" id="GO:0042925">
    <property type="term" value="F:benzoate transmembrane transporter activity"/>
    <property type="evidence" value="ECO:0007669"/>
    <property type="project" value="InterPro"/>
</dbReference>
<dbReference type="AlphaFoldDB" id="A0A1W9I4P9"/>
<protein>
    <recommendedName>
        <fullName evidence="4">Benzoate transporter</fullName>
    </recommendedName>
</protein>
<keyword evidence="1" id="KW-0812">Transmembrane</keyword>
<dbReference type="PANTHER" id="PTHR30199">
    <property type="entry name" value="MFS FAMILY TRANSPORTER, PREDICTED SUBSTRATE BENZOATE"/>
    <property type="match status" value="1"/>
</dbReference>
<feature type="transmembrane region" description="Helical" evidence="1">
    <location>
        <begin position="366"/>
        <end position="387"/>
    </location>
</feature>
<reference evidence="2 3" key="1">
    <citation type="journal article" date="2017" name="Water Res.">
        <title>Comammox in drinking water systems.</title>
        <authorList>
            <person name="Wang Y."/>
            <person name="Ma L."/>
            <person name="Mao Y."/>
            <person name="Jiang X."/>
            <person name="Xia Y."/>
            <person name="Yu K."/>
            <person name="Li B."/>
            <person name="Zhang T."/>
        </authorList>
    </citation>
    <scope>NUCLEOTIDE SEQUENCE [LARGE SCALE GENOMIC DNA]</scope>
    <source>
        <strain evidence="2">SG_bin8</strain>
    </source>
</reference>
<feature type="transmembrane region" description="Helical" evidence="1">
    <location>
        <begin position="146"/>
        <end position="167"/>
    </location>
</feature>
<feature type="transmembrane region" description="Helical" evidence="1">
    <location>
        <begin position="48"/>
        <end position="70"/>
    </location>
</feature>
<feature type="transmembrane region" description="Helical" evidence="1">
    <location>
        <begin position="220"/>
        <end position="245"/>
    </location>
</feature>
<dbReference type="Proteomes" id="UP000192872">
    <property type="component" value="Unassembled WGS sequence"/>
</dbReference>
<evidence type="ECO:0008006" key="4">
    <source>
        <dbReference type="Google" id="ProtNLM"/>
    </source>
</evidence>
<gene>
    <name evidence="2" type="ORF">A4S15_14315</name>
</gene>
<dbReference type="InterPro" id="IPR004711">
    <property type="entry name" value="Benzoate_Transporter"/>
</dbReference>
<feature type="transmembrane region" description="Helical" evidence="1">
    <location>
        <begin position="257"/>
        <end position="282"/>
    </location>
</feature>
<keyword evidence="1" id="KW-1133">Transmembrane helix</keyword>
<feature type="transmembrane region" description="Helical" evidence="1">
    <location>
        <begin position="174"/>
        <end position="192"/>
    </location>
</feature>
<evidence type="ECO:0000313" key="2">
    <source>
        <dbReference type="EMBL" id="OQW54560.1"/>
    </source>
</evidence>
<feature type="transmembrane region" description="Helical" evidence="1">
    <location>
        <begin position="20"/>
        <end position="41"/>
    </location>
</feature>